<dbReference type="PROSITE" id="PS00455">
    <property type="entry name" value="AMP_BINDING"/>
    <property type="match status" value="1"/>
</dbReference>
<dbReference type="InterPro" id="IPR020845">
    <property type="entry name" value="AMP-binding_CS"/>
</dbReference>
<dbReference type="Gene3D" id="3.40.50.980">
    <property type="match status" value="2"/>
</dbReference>
<dbReference type="Pfam" id="PF00551">
    <property type="entry name" value="Formyl_trans_N"/>
    <property type="match status" value="1"/>
</dbReference>
<feature type="domain" description="Carrier" evidence="4">
    <location>
        <begin position="1441"/>
        <end position="1516"/>
    </location>
</feature>
<dbReference type="Pfam" id="PF13193">
    <property type="entry name" value="AMP-binding_C"/>
    <property type="match status" value="1"/>
</dbReference>
<dbReference type="RefSeq" id="WP_339159760.1">
    <property type="nucleotide sequence ID" value="NZ_LR743510.1"/>
</dbReference>
<dbReference type="SUPFAM" id="SSF51679">
    <property type="entry name" value="Bacterial luciferase-like"/>
    <property type="match status" value="1"/>
</dbReference>
<dbReference type="InterPro" id="IPR011034">
    <property type="entry name" value="Formyl_transferase-like_C_sf"/>
</dbReference>
<name>A0A679K396_9HYPH</name>
<dbReference type="SUPFAM" id="SSF50486">
    <property type="entry name" value="FMT C-terminal domain-like"/>
    <property type="match status" value="1"/>
</dbReference>
<dbReference type="Gene3D" id="1.10.1200.10">
    <property type="entry name" value="ACP-like"/>
    <property type="match status" value="1"/>
</dbReference>
<dbReference type="GO" id="GO:0044550">
    <property type="term" value="P:secondary metabolite biosynthetic process"/>
    <property type="evidence" value="ECO:0007669"/>
    <property type="project" value="TreeGrafter"/>
</dbReference>
<dbReference type="SUPFAM" id="SSF56801">
    <property type="entry name" value="Acetyl-CoA synthetase-like"/>
    <property type="match status" value="2"/>
</dbReference>
<dbReference type="InterPro" id="IPR000873">
    <property type="entry name" value="AMP-dep_synth/lig_dom"/>
</dbReference>
<protein>
    <submittedName>
        <fullName evidence="5">Linear gramicidin synthase subunit D</fullName>
    </submittedName>
</protein>
<dbReference type="SUPFAM" id="SSF52777">
    <property type="entry name" value="CoA-dependent acyltransferases"/>
    <property type="match status" value="1"/>
</dbReference>
<dbReference type="FunFam" id="3.40.50.980:FF:000001">
    <property type="entry name" value="Non-ribosomal peptide synthetase"/>
    <property type="match status" value="1"/>
</dbReference>
<dbReference type="FunFam" id="3.30.300.30:FF:000010">
    <property type="entry name" value="Enterobactin synthetase component F"/>
    <property type="match status" value="1"/>
</dbReference>
<dbReference type="Gene3D" id="3.30.559.30">
    <property type="entry name" value="Nonribosomal peptide synthetase, condensation domain"/>
    <property type="match status" value="1"/>
</dbReference>
<dbReference type="InterPro" id="IPR045851">
    <property type="entry name" value="AMP-bd_C_sf"/>
</dbReference>
<dbReference type="InterPro" id="IPR005793">
    <property type="entry name" value="Formyl_trans_C"/>
</dbReference>
<dbReference type="InterPro" id="IPR002376">
    <property type="entry name" value="Formyl_transf_N"/>
</dbReference>
<dbReference type="PROSITE" id="PS50075">
    <property type="entry name" value="CARRIER"/>
    <property type="match status" value="1"/>
</dbReference>
<feature type="region of interest" description="Disordered" evidence="3">
    <location>
        <begin position="1516"/>
        <end position="1546"/>
    </location>
</feature>
<dbReference type="SUPFAM" id="SSF53328">
    <property type="entry name" value="Formyltransferase"/>
    <property type="match status" value="1"/>
</dbReference>
<dbReference type="SMART" id="SM00823">
    <property type="entry name" value="PKS_PP"/>
    <property type="match status" value="1"/>
</dbReference>
<evidence type="ECO:0000256" key="1">
    <source>
        <dbReference type="ARBA" id="ARBA00022450"/>
    </source>
</evidence>
<evidence type="ECO:0000256" key="3">
    <source>
        <dbReference type="SAM" id="MobiDB-lite"/>
    </source>
</evidence>
<dbReference type="InterPro" id="IPR020806">
    <property type="entry name" value="PKS_PP-bd"/>
</dbReference>
<dbReference type="Pfam" id="PF00550">
    <property type="entry name" value="PP-binding"/>
    <property type="match status" value="1"/>
</dbReference>
<dbReference type="InterPro" id="IPR036736">
    <property type="entry name" value="ACP-like_sf"/>
</dbReference>
<evidence type="ECO:0000256" key="2">
    <source>
        <dbReference type="ARBA" id="ARBA00022553"/>
    </source>
</evidence>
<dbReference type="InterPro" id="IPR009081">
    <property type="entry name" value="PP-bd_ACP"/>
</dbReference>
<reference evidence="5" key="1">
    <citation type="submission" date="2019-12" db="EMBL/GenBank/DDBJ databases">
        <authorList>
            <person name="Cremers G."/>
        </authorList>
    </citation>
    <scope>NUCLEOTIDE SEQUENCE</scope>
    <source>
        <strain evidence="5">Mbul2</strain>
        <plasmid evidence="5">1</plasmid>
    </source>
</reference>
<dbReference type="Pfam" id="PF00501">
    <property type="entry name" value="AMP-binding"/>
    <property type="match status" value="2"/>
</dbReference>
<dbReference type="InterPro" id="IPR025110">
    <property type="entry name" value="AMP-bd_C"/>
</dbReference>
<dbReference type="SUPFAM" id="SSF47336">
    <property type="entry name" value="ACP-like"/>
    <property type="match status" value="1"/>
</dbReference>
<dbReference type="InterPro" id="IPR036477">
    <property type="entry name" value="Formyl_transf_N_sf"/>
</dbReference>
<dbReference type="GO" id="GO:0043041">
    <property type="term" value="P:amino acid activation for nonribosomal peptide biosynthetic process"/>
    <property type="evidence" value="ECO:0007669"/>
    <property type="project" value="TreeGrafter"/>
</dbReference>
<dbReference type="GO" id="GO:0031177">
    <property type="term" value="F:phosphopantetheine binding"/>
    <property type="evidence" value="ECO:0007669"/>
    <property type="project" value="InterPro"/>
</dbReference>
<dbReference type="EMBL" id="LR743510">
    <property type="protein sequence ID" value="CAA2138570.1"/>
    <property type="molecule type" value="Genomic_DNA"/>
</dbReference>
<gene>
    <name evidence="5" type="primary">lgrD_1</name>
    <name evidence="5" type="ORF">MBLL_01212</name>
</gene>
<geneLocation type="plasmid" evidence="5">
    <name>1</name>
</geneLocation>
<dbReference type="GO" id="GO:0016705">
    <property type="term" value="F:oxidoreductase activity, acting on paired donors, with incorporation or reduction of molecular oxygen"/>
    <property type="evidence" value="ECO:0007669"/>
    <property type="project" value="InterPro"/>
</dbReference>
<evidence type="ECO:0000313" key="5">
    <source>
        <dbReference type="EMBL" id="CAA2138570.1"/>
    </source>
</evidence>
<keyword evidence="2" id="KW-0597">Phosphoprotein</keyword>
<dbReference type="NCBIfam" id="TIGR04020">
    <property type="entry name" value="seco_metab_LLM"/>
    <property type="match status" value="1"/>
</dbReference>
<dbReference type="Gene3D" id="3.40.50.12780">
    <property type="entry name" value="N-terminal domain of ligase-like"/>
    <property type="match status" value="1"/>
</dbReference>
<dbReference type="InterPro" id="IPR036661">
    <property type="entry name" value="Luciferase-like_sf"/>
</dbReference>
<sequence>MEFIGNRPRDDTVAHHAEDDARPTACFIGDGTLLIRCAELFLAAGHAISAVVTRDPRAADWARRVGLTLIDKDAYLKAGQGQGHVPVDFLFSVGNLDVIPPAILARVRRRAINFHDGPLPRHAGLHATTWAILAGETSHGVTWHQIDETIDTGAILAQEHFDILPGDTVFSLNGRCYEAGASSFSALLDGLVSGRVEARPQRGERLYHGRLKRPDRAATLDFRQPAATIAALVRALDFGPVPNPLARPKIFTGQDLVLVRGAEIGAASGHLRPGTIMRVGPDLVSVATADREIVLSGLTTLRGEPAGSLFSPGTVLPEIEGPRAEAIAAAQRPAAAHEAFWIERLADVAAPTLPYPRRGAGGSEAAPHAIAIPLARTASLDDAAAAFLAWIGLVCDTPRITLGLSEAAADSERDTWPWFLPDRPLTLAVDRDGSVAELRAAFAAERADVAARGLLAADLPQRAASPDMRERAVAWRKIGLVHGGAKPGLLARTGSELALVLSEGESRAELLVCGRTFEVEVAQAMAGQFAAFLQSFLADPEIRLGALPLVPEEEAAIVAALNATTAPFADDRGIHDEIAARAAELPERDAVVAGNASLTYGELDRAAGELAGRLVAAGIGPGTIVGICHERMPDLVVAVLATLKAGAAYLPLDADYPRERLAYMLEDSGAEVLLTSRPIQERLAFAPATVLYTAEAQGEVAPPPSRAGGQDLAYVIYTSGSTGRPKGVAITHRSLMNFCAGMDARIPHDPPGIWLAATSLSFDISVLEILWTLARGFTVVLHGPRSEPSPGPGFSLFYFSNDDAADPQDKYRLLLEGARFADRNGFEAVWTPERHFHAFGGLYPNAALSAAALAACTERVKIRAGSCVLPLHHPLRVAEDWAMIDNLSKGRAGIAFASGWQPNDFVLAPERFAERKERMAGQIDDIRRLWRGERLPFPNPLGKVVEIGTMPRPIQPELPMWLTAAGNPDTFVQAGRLGCGVLTHLLGQTLDELADKIRQYRQAWREAGHAGEGHVTLMLHTFVGEDEDAVRETVREPMKRYLGSAMDLVRQAAWTFPTFVQRAASDGRTPAEILDAEDLSPADRDALLDHAFERYHRTGGLFGTPESCLGMVEAVRRIGTDEIACLVDFGVPTDLALDHLEHLKRLMVLAGTLTSTAPASVPEDIVRHRVTHFQCTPSMARMLVADAAGRRALSQLGTMMVGGEALSADLAVRLRDLLPGRFLGMYGPTETTIWSAVVEIDGVERGVTLGEPIANTTLHVLDAHRRPCPAHVAGELHIGGEGLARGYLGRDALTAERFIPNPFGPGRLYRTGDLVRRDASGGLVFLGRLDHQVKVRGHRIELGEIEAALARQPGIAAAVVVAREDTDGDQRLVAYVTARDGATLRPEALREAVASTLPAFMVPAVIVVLPALPMTLNGKVDRGALPAPHRSPETHSASPEAPMSSLEALIAGIWGEALGRRVVATTENFFDLGGHSLLVVQVQRRLGEELRRDIAITDLFRFPTIRTLSLHLGGFATGPSASDRGHDRAKARQALRRRQEMPATVA</sequence>
<feature type="region of interest" description="Disordered" evidence="3">
    <location>
        <begin position="1423"/>
        <end position="1442"/>
    </location>
</feature>
<dbReference type="Pfam" id="PF00296">
    <property type="entry name" value="Bac_luciferase"/>
    <property type="match status" value="1"/>
</dbReference>
<dbReference type="InterPro" id="IPR024011">
    <property type="entry name" value="Biosynth_lucif-like_mOase_dom"/>
</dbReference>
<dbReference type="PANTHER" id="PTHR45527:SF1">
    <property type="entry name" value="FATTY ACID SYNTHASE"/>
    <property type="match status" value="1"/>
</dbReference>
<dbReference type="InterPro" id="IPR011251">
    <property type="entry name" value="Luciferase-like_dom"/>
</dbReference>
<dbReference type="CDD" id="cd05930">
    <property type="entry name" value="A_NRPS"/>
    <property type="match status" value="1"/>
</dbReference>
<organism evidence="5">
    <name type="scientific">Methylobacterium bullatum</name>
    <dbReference type="NCBI Taxonomy" id="570505"/>
    <lineage>
        <taxon>Bacteria</taxon>
        <taxon>Pseudomonadati</taxon>
        <taxon>Pseudomonadota</taxon>
        <taxon>Alphaproteobacteria</taxon>
        <taxon>Hyphomicrobiales</taxon>
        <taxon>Methylobacteriaceae</taxon>
        <taxon>Methylobacterium</taxon>
    </lineage>
</organism>
<dbReference type="Pfam" id="PF02911">
    <property type="entry name" value="Formyl_trans_C"/>
    <property type="match status" value="1"/>
</dbReference>
<dbReference type="Gene3D" id="3.30.300.30">
    <property type="match status" value="1"/>
</dbReference>
<dbReference type="PANTHER" id="PTHR45527">
    <property type="entry name" value="NONRIBOSOMAL PEPTIDE SYNTHETASE"/>
    <property type="match status" value="1"/>
</dbReference>
<proteinExistence type="predicted"/>
<dbReference type="InterPro" id="IPR042099">
    <property type="entry name" value="ANL_N_sf"/>
</dbReference>
<dbReference type="GO" id="GO:0005737">
    <property type="term" value="C:cytoplasm"/>
    <property type="evidence" value="ECO:0007669"/>
    <property type="project" value="TreeGrafter"/>
</dbReference>
<keyword evidence="1" id="KW-0596">Phosphopantetheine</keyword>
<keyword evidence="5" id="KW-0614">Plasmid</keyword>
<dbReference type="Gene3D" id="3.20.20.30">
    <property type="entry name" value="Luciferase-like domain"/>
    <property type="match status" value="1"/>
</dbReference>
<dbReference type="Gene3D" id="3.40.50.12230">
    <property type="match status" value="1"/>
</dbReference>
<evidence type="ECO:0000259" key="4">
    <source>
        <dbReference type="PROSITE" id="PS50075"/>
    </source>
</evidence>
<accession>A0A679K396</accession>